<gene>
    <name evidence="6" type="ORF">H9737_01090</name>
</gene>
<proteinExistence type="inferred from homology"/>
<evidence type="ECO:0000256" key="1">
    <source>
        <dbReference type="ARBA" id="ARBA00022801"/>
    </source>
</evidence>
<reference evidence="6" key="1">
    <citation type="journal article" date="2021" name="PeerJ">
        <title>Extensive microbial diversity within the chicken gut microbiome revealed by metagenomics and culture.</title>
        <authorList>
            <person name="Gilroy R."/>
            <person name="Ravi A."/>
            <person name="Getino M."/>
            <person name="Pursley I."/>
            <person name="Horton D.L."/>
            <person name="Alikhan N.F."/>
            <person name="Baker D."/>
            <person name="Gharbi K."/>
            <person name="Hall N."/>
            <person name="Watson M."/>
            <person name="Adriaenssens E.M."/>
            <person name="Foster-Nyarko E."/>
            <person name="Jarju S."/>
            <person name="Secka A."/>
            <person name="Antonio M."/>
            <person name="Oren A."/>
            <person name="Chaudhuri R.R."/>
            <person name="La Ragione R."/>
            <person name="Hildebrand F."/>
            <person name="Pallen M.J."/>
        </authorList>
    </citation>
    <scope>NUCLEOTIDE SEQUENCE</scope>
    <source>
        <strain evidence="6">26628</strain>
    </source>
</reference>
<dbReference type="GO" id="GO:0008422">
    <property type="term" value="F:beta-glucosidase activity"/>
    <property type="evidence" value="ECO:0007669"/>
    <property type="project" value="TreeGrafter"/>
</dbReference>
<keyword evidence="1 3" id="KW-0378">Hydrolase</keyword>
<sequence length="430" mass="48712">MGIRRFFKVIAIFLCAAVCGGALLFAACAPEDDPPAHTQMRALFAESGKVYDDAGYEVTLRGVNAGGLFVTEHWMTGFSYGTQPDNDYRSLTQTFLKRFGEQKTKELWAAYRSNWWTDADFARCADMGMNVIRLPFTYMNVDFPAVTDLDAAGQEYDFSALEAFVDKAAEYGLYTILDLHGAYGSQNGQDHSGQIIDDVGDVTFYSDERLMSLTVRLWEQIALHFKDNPAVAGYDILNEPGEKAGQTSERHWEFFDRAYDAIRAAGDEHIVIFESCWGGRNLPPPEDYGWENCMYSFHHYAGDTVDYDGYCQSWDNKLADAEAQEFGVPLYMGEFTNYESPERWDYVLALLNKSGWHWTAWTYKVWGNMSWGVVNVPNVAENKVNADTDSYEEILEKFTCLQTSNCTPHTFDDASTLEAIYKRHLSDGAE</sequence>
<dbReference type="InterPro" id="IPR050386">
    <property type="entry name" value="Glycosyl_hydrolase_5"/>
</dbReference>
<feature type="signal peptide" evidence="4">
    <location>
        <begin position="1"/>
        <end position="26"/>
    </location>
</feature>
<feature type="chain" id="PRO_5038802398" evidence="4">
    <location>
        <begin position="27"/>
        <end position="430"/>
    </location>
</feature>
<protein>
    <submittedName>
        <fullName evidence="6">Cellulase family glycosylhydrolase</fullName>
    </submittedName>
</protein>
<evidence type="ECO:0000256" key="4">
    <source>
        <dbReference type="SAM" id="SignalP"/>
    </source>
</evidence>
<comment type="similarity">
    <text evidence="3">Belongs to the glycosyl hydrolase 5 (cellulase A) family.</text>
</comment>
<dbReference type="GO" id="GO:0009986">
    <property type="term" value="C:cell surface"/>
    <property type="evidence" value="ECO:0007669"/>
    <property type="project" value="TreeGrafter"/>
</dbReference>
<evidence type="ECO:0000313" key="6">
    <source>
        <dbReference type="EMBL" id="HIX46269.1"/>
    </source>
</evidence>
<dbReference type="GO" id="GO:0009251">
    <property type="term" value="P:glucan catabolic process"/>
    <property type="evidence" value="ECO:0007669"/>
    <property type="project" value="TreeGrafter"/>
</dbReference>
<evidence type="ECO:0000256" key="2">
    <source>
        <dbReference type="ARBA" id="ARBA00023295"/>
    </source>
</evidence>
<dbReference type="InterPro" id="IPR017853">
    <property type="entry name" value="GH"/>
</dbReference>
<evidence type="ECO:0000256" key="3">
    <source>
        <dbReference type="RuleBase" id="RU361153"/>
    </source>
</evidence>
<dbReference type="EMBL" id="DXFD01000015">
    <property type="protein sequence ID" value="HIX46269.1"/>
    <property type="molecule type" value="Genomic_DNA"/>
</dbReference>
<dbReference type="AlphaFoldDB" id="A0A9D2ARB0"/>
<dbReference type="Proteomes" id="UP000824249">
    <property type="component" value="Unassembled WGS sequence"/>
</dbReference>
<name>A0A9D2ARB0_9FIRM</name>
<organism evidence="6 7">
    <name type="scientific">Candidatus Borkfalkia faecigallinarum</name>
    <dbReference type="NCBI Taxonomy" id="2838509"/>
    <lineage>
        <taxon>Bacteria</taxon>
        <taxon>Bacillati</taxon>
        <taxon>Bacillota</taxon>
        <taxon>Clostridia</taxon>
        <taxon>Christensenellales</taxon>
        <taxon>Christensenellaceae</taxon>
        <taxon>Candidatus Borkfalkia</taxon>
    </lineage>
</organism>
<keyword evidence="4" id="KW-0732">Signal</keyword>
<evidence type="ECO:0000313" key="7">
    <source>
        <dbReference type="Proteomes" id="UP000824249"/>
    </source>
</evidence>
<dbReference type="InterPro" id="IPR001547">
    <property type="entry name" value="Glyco_hydro_5"/>
</dbReference>
<dbReference type="Gene3D" id="3.20.20.80">
    <property type="entry name" value="Glycosidases"/>
    <property type="match status" value="1"/>
</dbReference>
<reference evidence="6" key="2">
    <citation type="submission" date="2021-04" db="EMBL/GenBank/DDBJ databases">
        <authorList>
            <person name="Gilroy R."/>
        </authorList>
    </citation>
    <scope>NUCLEOTIDE SEQUENCE</scope>
    <source>
        <strain evidence="6">26628</strain>
    </source>
</reference>
<dbReference type="GO" id="GO:0005576">
    <property type="term" value="C:extracellular region"/>
    <property type="evidence" value="ECO:0007669"/>
    <property type="project" value="TreeGrafter"/>
</dbReference>
<keyword evidence="2 3" id="KW-0326">Glycosidase</keyword>
<comment type="caution">
    <text evidence="6">The sequence shown here is derived from an EMBL/GenBank/DDBJ whole genome shotgun (WGS) entry which is preliminary data.</text>
</comment>
<accession>A0A9D2ARB0</accession>
<dbReference type="PANTHER" id="PTHR31297">
    <property type="entry name" value="GLUCAN ENDO-1,6-BETA-GLUCOSIDASE B"/>
    <property type="match status" value="1"/>
</dbReference>
<evidence type="ECO:0000259" key="5">
    <source>
        <dbReference type="Pfam" id="PF00150"/>
    </source>
</evidence>
<dbReference type="PROSITE" id="PS51257">
    <property type="entry name" value="PROKAR_LIPOPROTEIN"/>
    <property type="match status" value="1"/>
</dbReference>
<dbReference type="SUPFAM" id="SSF51445">
    <property type="entry name" value="(Trans)glycosidases"/>
    <property type="match status" value="1"/>
</dbReference>
<dbReference type="Pfam" id="PF00150">
    <property type="entry name" value="Cellulase"/>
    <property type="match status" value="1"/>
</dbReference>
<dbReference type="PANTHER" id="PTHR31297:SF13">
    <property type="entry name" value="PUTATIVE-RELATED"/>
    <property type="match status" value="1"/>
</dbReference>
<feature type="domain" description="Glycoside hydrolase family 5" evidence="5">
    <location>
        <begin position="108"/>
        <end position="364"/>
    </location>
</feature>